<evidence type="ECO:0000256" key="1">
    <source>
        <dbReference type="SAM" id="SignalP"/>
    </source>
</evidence>
<feature type="domain" description="Outer membrane protein beta-barrel" evidence="2">
    <location>
        <begin position="21"/>
        <end position="189"/>
    </location>
</feature>
<sequence>MKSNVLLIALFTTVFAIGAKAQSTTFGARAGFGLQNINGQYDDDHKYDNKMKFGINLGFNAEIPVTEEVYIQPGLLFATKGAKDKTYRKAKISLSYLEIPINLLFKPELGDGKLLLGFGPYLAFAVGGSYTNANGDKAQFKFAHKVTQSEYAGSAYVRRMDFGVNFLAGYELSSKLSFQLNAGLGLANIATKVEGFNNSGKTKNTGFGISAGYRFK</sequence>
<keyword evidence="4" id="KW-1185">Reference proteome</keyword>
<feature type="signal peptide" evidence="1">
    <location>
        <begin position="1"/>
        <end position="21"/>
    </location>
</feature>
<gene>
    <name evidence="3" type="ORF">J7I42_11460</name>
</gene>
<feature type="chain" id="PRO_5046071302" evidence="1">
    <location>
        <begin position="22"/>
        <end position="216"/>
    </location>
</feature>
<dbReference type="InterPro" id="IPR025665">
    <property type="entry name" value="Beta-barrel_OMP_2"/>
</dbReference>
<dbReference type="RefSeq" id="WP_209138919.1">
    <property type="nucleotide sequence ID" value="NZ_JAGHKO010000001.1"/>
</dbReference>
<accession>A0ABS3YSL9</accession>
<name>A0ABS3YSL9_9BACT</name>
<evidence type="ECO:0000313" key="3">
    <source>
        <dbReference type="EMBL" id="MBO9200884.1"/>
    </source>
</evidence>
<dbReference type="EMBL" id="JAGHKO010000001">
    <property type="protein sequence ID" value="MBO9200884.1"/>
    <property type="molecule type" value="Genomic_DNA"/>
</dbReference>
<organism evidence="3 4">
    <name type="scientific">Niastella soli</name>
    <dbReference type="NCBI Taxonomy" id="2821487"/>
    <lineage>
        <taxon>Bacteria</taxon>
        <taxon>Pseudomonadati</taxon>
        <taxon>Bacteroidota</taxon>
        <taxon>Chitinophagia</taxon>
        <taxon>Chitinophagales</taxon>
        <taxon>Chitinophagaceae</taxon>
        <taxon>Niastella</taxon>
    </lineage>
</organism>
<comment type="caution">
    <text evidence="3">The sequence shown here is derived from an EMBL/GenBank/DDBJ whole genome shotgun (WGS) entry which is preliminary data.</text>
</comment>
<protein>
    <submittedName>
        <fullName evidence="3">PorT family protein</fullName>
    </submittedName>
</protein>
<evidence type="ECO:0000313" key="4">
    <source>
        <dbReference type="Proteomes" id="UP000677244"/>
    </source>
</evidence>
<evidence type="ECO:0000259" key="2">
    <source>
        <dbReference type="Pfam" id="PF13568"/>
    </source>
</evidence>
<dbReference type="Pfam" id="PF13568">
    <property type="entry name" value="OMP_b-brl_2"/>
    <property type="match status" value="1"/>
</dbReference>
<keyword evidence="1" id="KW-0732">Signal</keyword>
<dbReference type="Proteomes" id="UP000677244">
    <property type="component" value="Unassembled WGS sequence"/>
</dbReference>
<reference evidence="3 4" key="1">
    <citation type="submission" date="2021-03" db="EMBL/GenBank/DDBJ databases">
        <title>Assistant Professor.</title>
        <authorList>
            <person name="Huq M.A."/>
        </authorList>
    </citation>
    <scope>NUCLEOTIDE SEQUENCE [LARGE SCALE GENOMIC DNA]</scope>
    <source>
        <strain evidence="3 4">MAH-29</strain>
    </source>
</reference>
<proteinExistence type="predicted"/>